<gene>
    <name evidence="2" type="ORF">NDO55_08995</name>
</gene>
<feature type="repeat" description="TPR" evidence="1">
    <location>
        <begin position="124"/>
        <end position="157"/>
    </location>
</feature>
<protein>
    <submittedName>
        <fullName evidence="2">Tetratricopeptide repeat protein</fullName>
    </submittedName>
</protein>
<dbReference type="AlphaFoldDB" id="A0A9X2EH75"/>
<dbReference type="SMART" id="SM00028">
    <property type="entry name" value="TPR"/>
    <property type="match status" value="3"/>
</dbReference>
<dbReference type="InterPro" id="IPR019734">
    <property type="entry name" value="TPR_rpt"/>
</dbReference>
<dbReference type="EMBL" id="JAMSHT010000001">
    <property type="protein sequence ID" value="MCM8557955.1"/>
    <property type="molecule type" value="Genomic_DNA"/>
</dbReference>
<keyword evidence="3" id="KW-1185">Reference proteome</keyword>
<evidence type="ECO:0000313" key="3">
    <source>
        <dbReference type="Proteomes" id="UP001155128"/>
    </source>
</evidence>
<evidence type="ECO:0000313" key="2">
    <source>
        <dbReference type="EMBL" id="MCM8557955.1"/>
    </source>
</evidence>
<accession>A0A9X2EH75</accession>
<comment type="caution">
    <text evidence="2">The sequence shown here is derived from an EMBL/GenBank/DDBJ whole genome shotgun (WGS) entry which is preliminary data.</text>
</comment>
<dbReference type="InterPro" id="IPR011990">
    <property type="entry name" value="TPR-like_helical_dom_sf"/>
</dbReference>
<reference evidence="2" key="1">
    <citation type="submission" date="2022-06" db="EMBL/GenBank/DDBJ databases">
        <title>Sphingomicrobium sedimins sp. nov., a marine bacterium isolated from tidal flat.</title>
        <authorList>
            <person name="Kim C.-H."/>
            <person name="Yoo Y."/>
            <person name="Kim J.-J."/>
        </authorList>
    </citation>
    <scope>NUCLEOTIDE SEQUENCE</scope>
    <source>
        <strain evidence="2">GRR-S6-50</strain>
    </source>
</reference>
<dbReference type="Proteomes" id="UP001155128">
    <property type="component" value="Unassembled WGS sequence"/>
</dbReference>
<dbReference type="Gene3D" id="1.25.40.10">
    <property type="entry name" value="Tetratricopeptide repeat domain"/>
    <property type="match status" value="2"/>
</dbReference>
<dbReference type="PROSITE" id="PS50005">
    <property type="entry name" value="TPR"/>
    <property type="match status" value="2"/>
</dbReference>
<keyword evidence="1" id="KW-0802">TPR repeat</keyword>
<dbReference type="RefSeq" id="WP_252114472.1">
    <property type="nucleotide sequence ID" value="NZ_JAMSHT010000001.1"/>
</dbReference>
<dbReference type="SUPFAM" id="SSF48452">
    <property type="entry name" value="TPR-like"/>
    <property type="match status" value="2"/>
</dbReference>
<dbReference type="Pfam" id="PF13432">
    <property type="entry name" value="TPR_16"/>
    <property type="match status" value="1"/>
</dbReference>
<evidence type="ECO:0000256" key="1">
    <source>
        <dbReference type="PROSITE-ProRule" id="PRU00339"/>
    </source>
</evidence>
<feature type="repeat" description="TPR" evidence="1">
    <location>
        <begin position="158"/>
        <end position="191"/>
    </location>
</feature>
<name>A0A9X2EH75_9SPHN</name>
<proteinExistence type="predicted"/>
<sequence>MNLSLAMAALIAVAQPAEDPQRWLAEADHALSQGRTQQARLMLTEAVRFGLAPAERDRLTADIELAEGNAGRALAMYRTLMAGGLDDPMVKARAGRAAVMLGQNDEAARLLDEALMDGEVAADWRVWNLRGVAADRRGRFAIANAAYTRALAIEPSDARLLNNAGFSRMLQGDWAEALAFLRAANRLDPNHARIAANLQLVEMALAGNLPVRGDGETREAYAARLNDAGVVAALRGERQRALAAFTRAIEARSDYYERAAANLQRIQGQ</sequence>
<organism evidence="2 3">
    <name type="scientific">Sphingomicrobium sediminis</name>
    <dbReference type="NCBI Taxonomy" id="2950949"/>
    <lineage>
        <taxon>Bacteria</taxon>
        <taxon>Pseudomonadati</taxon>
        <taxon>Pseudomonadota</taxon>
        <taxon>Alphaproteobacteria</taxon>
        <taxon>Sphingomonadales</taxon>
        <taxon>Sphingomonadaceae</taxon>
        <taxon>Sphingomicrobium</taxon>
    </lineage>
</organism>